<dbReference type="Pfam" id="PF13424">
    <property type="entry name" value="TPR_12"/>
    <property type="match status" value="1"/>
</dbReference>
<proteinExistence type="predicted"/>
<evidence type="ECO:0000313" key="4">
    <source>
        <dbReference type="Proteomes" id="UP000307999"/>
    </source>
</evidence>
<dbReference type="PROSITE" id="PS50005">
    <property type="entry name" value="TPR"/>
    <property type="match status" value="1"/>
</dbReference>
<evidence type="ECO:0000256" key="1">
    <source>
        <dbReference type="ARBA" id="ARBA00022679"/>
    </source>
</evidence>
<dbReference type="InterPro" id="IPR026634">
    <property type="entry name" value="TPST-like"/>
</dbReference>
<gene>
    <name evidence="3" type="ORF">E8M12_09330</name>
</gene>
<accession>A0A4U1B537</accession>
<dbReference type="OrthoDB" id="9815894at2"/>
<protein>
    <submittedName>
        <fullName evidence="3">Tetratricopeptide repeat protein</fullName>
    </submittedName>
</protein>
<dbReference type="Pfam" id="PF13181">
    <property type="entry name" value="TPR_8"/>
    <property type="match status" value="1"/>
</dbReference>
<dbReference type="EMBL" id="SWDB01000021">
    <property type="protein sequence ID" value="TKB45386.1"/>
    <property type="molecule type" value="Genomic_DNA"/>
</dbReference>
<dbReference type="Gene3D" id="1.25.40.10">
    <property type="entry name" value="Tetratricopeptide repeat domain"/>
    <property type="match status" value="1"/>
</dbReference>
<feature type="repeat" description="TPR" evidence="2">
    <location>
        <begin position="165"/>
        <end position="198"/>
    </location>
</feature>
<dbReference type="RefSeq" id="WP_136735873.1">
    <property type="nucleotide sequence ID" value="NZ_SWDB01000021.1"/>
</dbReference>
<dbReference type="PROSITE" id="PS50293">
    <property type="entry name" value="TPR_REGION"/>
    <property type="match status" value="1"/>
</dbReference>
<evidence type="ECO:0000313" key="3">
    <source>
        <dbReference type="EMBL" id="TKB45386.1"/>
    </source>
</evidence>
<organism evidence="3 4">
    <name type="scientific">Thalassotalea mangrovi</name>
    <dbReference type="NCBI Taxonomy" id="2572245"/>
    <lineage>
        <taxon>Bacteria</taxon>
        <taxon>Pseudomonadati</taxon>
        <taxon>Pseudomonadota</taxon>
        <taxon>Gammaproteobacteria</taxon>
        <taxon>Alteromonadales</taxon>
        <taxon>Colwelliaceae</taxon>
        <taxon>Thalassotalea</taxon>
    </lineage>
</organism>
<sequence>MKKQQILMNFSNSKPQPNITADINEQREALLDDIWALINQRAARVAEQACEQFTKQYPEYDHGWYAYSFLLFQLKQAERALHCIDKAVALAPDTAGWRIHKAHILWLLNRFDDGICQLQWIKKLPDSTSQLIELASVSNKLGDYQVAEQAYQALLAQNDDQLTRAQLYFNLGSVQRYLGKIAPAEQSLDKALQLQPTDTEAQLLRSSLRKQTLTDNHLPQLQALLDNPALNPLQTAQVCYSLAKELEDIGDYPDSFYYLQRGAKSRRRTMKYDVGADVNALTTIRRTFTQSNVDGWRQTAATPGQAIPVFIFGLPRTGSTLVERILSSHSEVTSAGELNLFPWHLHQHICAHLNRNPADKREAVECSTELDLGTLGQAYLQSTRAYWQNKSRFIDKLPLNSLNAALIKGALPQAKMILVKRNPMDTCYAIYKHLFTQGYPFSYDLHELGAYYIAHHQLMQHWQQILGESIHIVRYEELVQAPQLQIEALLGHCDLAFEPQCLAFDKNSQASTTASATQVRQGIYQHSLQKWRHFETQLLPLRQQLEDAGIDPDFA</sequence>
<dbReference type="AlphaFoldDB" id="A0A4U1B537"/>
<dbReference type="GO" id="GO:0008476">
    <property type="term" value="F:protein-tyrosine sulfotransferase activity"/>
    <property type="evidence" value="ECO:0007669"/>
    <property type="project" value="InterPro"/>
</dbReference>
<dbReference type="SMART" id="SM00028">
    <property type="entry name" value="TPR"/>
    <property type="match status" value="4"/>
</dbReference>
<keyword evidence="4" id="KW-1185">Reference proteome</keyword>
<dbReference type="InterPro" id="IPR019734">
    <property type="entry name" value="TPR_rpt"/>
</dbReference>
<reference evidence="3 4" key="1">
    <citation type="submission" date="2019-04" db="EMBL/GenBank/DDBJ databases">
        <title>Thalassotalea guangxiensis sp. nov., isolated from sediment of the coastal wetland.</title>
        <authorList>
            <person name="Zheng S."/>
            <person name="Zhang D."/>
        </authorList>
    </citation>
    <scope>NUCLEOTIDE SEQUENCE [LARGE SCALE GENOMIC DNA]</scope>
    <source>
        <strain evidence="3 4">ZS-4</strain>
    </source>
</reference>
<dbReference type="Gene3D" id="3.40.50.300">
    <property type="entry name" value="P-loop containing nucleotide triphosphate hydrolases"/>
    <property type="match status" value="1"/>
</dbReference>
<name>A0A4U1B537_9GAMM</name>
<dbReference type="SUPFAM" id="SSF48452">
    <property type="entry name" value="TPR-like"/>
    <property type="match status" value="1"/>
</dbReference>
<dbReference type="Proteomes" id="UP000307999">
    <property type="component" value="Unassembled WGS sequence"/>
</dbReference>
<comment type="caution">
    <text evidence="3">The sequence shown here is derived from an EMBL/GenBank/DDBJ whole genome shotgun (WGS) entry which is preliminary data.</text>
</comment>
<keyword evidence="2" id="KW-0802">TPR repeat</keyword>
<dbReference type="InterPro" id="IPR027417">
    <property type="entry name" value="P-loop_NTPase"/>
</dbReference>
<dbReference type="Pfam" id="PF13469">
    <property type="entry name" value="Sulfotransfer_3"/>
    <property type="match status" value="1"/>
</dbReference>
<dbReference type="InterPro" id="IPR011990">
    <property type="entry name" value="TPR-like_helical_dom_sf"/>
</dbReference>
<dbReference type="SUPFAM" id="SSF52540">
    <property type="entry name" value="P-loop containing nucleoside triphosphate hydrolases"/>
    <property type="match status" value="1"/>
</dbReference>
<dbReference type="PANTHER" id="PTHR12788:SF10">
    <property type="entry name" value="PROTEIN-TYROSINE SULFOTRANSFERASE"/>
    <property type="match status" value="1"/>
</dbReference>
<dbReference type="PANTHER" id="PTHR12788">
    <property type="entry name" value="PROTEIN-TYROSINE SULFOTRANSFERASE 2"/>
    <property type="match status" value="1"/>
</dbReference>
<evidence type="ECO:0000256" key="2">
    <source>
        <dbReference type="PROSITE-ProRule" id="PRU00339"/>
    </source>
</evidence>
<keyword evidence="1" id="KW-0808">Transferase</keyword>